<sequence length="454" mass="47328">MKLQGKLAVVVGLGESGLAMAKWLSREGARVRVADSRLAPPNREALQQAVPAATLVCGPFSHTTFGDGDLVAVSPGVPVQQVQPHLRADQPLVSEIELFLWALREKTPGAKLVAITGSNGKTTTTTLVGALGNGAGVKTQVAGNISPSALDAWMEALETGQMPELWALELSSFQLETTHSLNADGAALLNVSEDHLDRYAGSMDLYTQAKARVFQGARVMVLNRDDDRSLGQAACGQAFVSFGLDRPAREQDYGLVDGAICRGSQALIALRDLKLTGLHNAANVMAALALLEAVGIAPERVLATLKAFQGLPHRVEWVARVNGADYYDDSKGTNVGATLAAIEGLGRPLAIVLGGDGKGQDFSPLKAALAQHGRAVALIGRDGPAIGQALAGLELPLASFATMAEAVTWLAAQAQAGDGVLLSPACASLDMYRNYAERSADFIAAVGALPGDRS</sequence>
<evidence type="ECO:0000313" key="8">
    <source>
        <dbReference type="EMBL" id="QWT49827.1"/>
    </source>
</evidence>
<dbReference type="EMBL" id="CP064782">
    <property type="protein sequence ID" value="QWT49827.1"/>
    <property type="molecule type" value="Genomic_DNA"/>
</dbReference>
<dbReference type="RefSeq" id="WP_216131984.1">
    <property type="nucleotide sequence ID" value="NZ_CP064782.1"/>
</dbReference>
<accession>A0A975SNZ0</accession>
<dbReference type="GO" id="GO:0005737">
    <property type="term" value="C:cytoplasm"/>
    <property type="evidence" value="ECO:0007669"/>
    <property type="project" value="UniProtKB-SubCell"/>
</dbReference>
<feature type="domain" description="Mur ligase central" evidence="7">
    <location>
        <begin position="115"/>
        <end position="290"/>
    </location>
</feature>
<evidence type="ECO:0000259" key="6">
    <source>
        <dbReference type="Pfam" id="PF02875"/>
    </source>
</evidence>
<dbReference type="InterPro" id="IPR004101">
    <property type="entry name" value="Mur_ligase_C"/>
</dbReference>
<evidence type="ECO:0000256" key="3">
    <source>
        <dbReference type="ARBA" id="ARBA00022840"/>
    </source>
</evidence>
<feature type="domain" description="Mur ligase C-terminal" evidence="6">
    <location>
        <begin position="313"/>
        <end position="426"/>
    </location>
</feature>
<comment type="function">
    <text evidence="4 5">Cell wall formation. Catalyzes the addition of glutamate to the nucleotide precursor UDP-N-acetylmuramoyl-L-alanine (UMA).</text>
</comment>
<proteinExistence type="inferred from homology"/>
<keyword evidence="4" id="KW-0963">Cytoplasm</keyword>
<keyword evidence="4 5" id="KW-0573">Peptidoglycan synthesis</keyword>
<keyword evidence="9" id="KW-1185">Reference proteome</keyword>
<dbReference type="PANTHER" id="PTHR43692:SF1">
    <property type="entry name" value="UDP-N-ACETYLMURAMOYLALANINE--D-GLUTAMATE LIGASE"/>
    <property type="match status" value="1"/>
</dbReference>
<dbReference type="InterPro" id="IPR005762">
    <property type="entry name" value="MurD"/>
</dbReference>
<dbReference type="GO" id="GO:0071555">
    <property type="term" value="P:cell wall organization"/>
    <property type="evidence" value="ECO:0007669"/>
    <property type="project" value="UniProtKB-KW"/>
</dbReference>
<evidence type="ECO:0000313" key="9">
    <source>
        <dbReference type="Proteomes" id="UP000683428"/>
    </source>
</evidence>
<dbReference type="KEGG" id="aiq:Azoinq_04235"/>
<name>A0A975SNZ0_9RHOO</name>
<dbReference type="GO" id="GO:0009252">
    <property type="term" value="P:peptidoglycan biosynthetic process"/>
    <property type="evidence" value="ECO:0007669"/>
    <property type="project" value="UniProtKB-UniRule"/>
</dbReference>
<keyword evidence="4 5" id="KW-0132">Cell division</keyword>
<keyword evidence="4 5" id="KW-0133">Cell shape</keyword>
<evidence type="ECO:0000256" key="2">
    <source>
        <dbReference type="ARBA" id="ARBA00022741"/>
    </source>
</evidence>
<comment type="catalytic activity">
    <reaction evidence="4 5">
        <text>UDP-N-acetyl-alpha-D-muramoyl-L-alanine + D-glutamate + ATP = UDP-N-acetyl-alpha-D-muramoyl-L-alanyl-D-glutamate + ADP + phosphate + H(+)</text>
        <dbReference type="Rhea" id="RHEA:16429"/>
        <dbReference type="ChEBI" id="CHEBI:15378"/>
        <dbReference type="ChEBI" id="CHEBI:29986"/>
        <dbReference type="ChEBI" id="CHEBI:30616"/>
        <dbReference type="ChEBI" id="CHEBI:43474"/>
        <dbReference type="ChEBI" id="CHEBI:83898"/>
        <dbReference type="ChEBI" id="CHEBI:83900"/>
        <dbReference type="ChEBI" id="CHEBI:456216"/>
        <dbReference type="EC" id="6.3.2.9"/>
    </reaction>
</comment>
<dbReference type="GO" id="GO:0008360">
    <property type="term" value="P:regulation of cell shape"/>
    <property type="evidence" value="ECO:0007669"/>
    <property type="project" value="UniProtKB-KW"/>
</dbReference>
<keyword evidence="4 5" id="KW-0131">Cell cycle</keyword>
<reference evidence="8" key="1">
    <citation type="submission" date="2020-11" db="EMBL/GenBank/DDBJ databases">
        <title>Azospira inquinata sp. nov.</title>
        <authorList>
            <person name="Moe W.M."/>
            <person name="Mikes M.C."/>
        </authorList>
    </citation>
    <scope>NUCLEOTIDE SEQUENCE</scope>
    <source>
        <strain evidence="8">Azo-3</strain>
    </source>
</reference>
<evidence type="ECO:0000256" key="5">
    <source>
        <dbReference type="RuleBase" id="RU003664"/>
    </source>
</evidence>
<keyword evidence="2 4" id="KW-0547">Nucleotide-binding</keyword>
<dbReference type="Pfam" id="PF21799">
    <property type="entry name" value="MurD-like_N"/>
    <property type="match status" value="1"/>
</dbReference>
<dbReference type="GO" id="GO:0051301">
    <property type="term" value="P:cell division"/>
    <property type="evidence" value="ECO:0007669"/>
    <property type="project" value="UniProtKB-KW"/>
</dbReference>
<dbReference type="PANTHER" id="PTHR43692">
    <property type="entry name" value="UDP-N-ACETYLMURAMOYLALANINE--D-GLUTAMATE LIGASE"/>
    <property type="match status" value="1"/>
</dbReference>
<dbReference type="InterPro" id="IPR013221">
    <property type="entry name" value="Mur_ligase_cen"/>
</dbReference>
<evidence type="ECO:0000256" key="1">
    <source>
        <dbReference type="ARBA" id="ARBA00022598"/>
    </source>
</evidence>
<gene>
    <name evidence="4 8" type="primary">murD</name>
    <name evidence="8" type="ORF">Azoinq_04235</name>
</gene>
<feature type="binding site" evidence="4">
    <location>
        <begin position="117"/>
        <end position="123"/>
    </location>
    <ligand>
        <name>ATP</name>
        <dbReference type="ChEBI" id="CHEBI:30616"/>
    </ligand>
</feature>
<protein>
    <recommendedName>
        <fullName evidence="4 5">UDP-N-acetylmuramoylalanine--D-glutamate ligase</fullName>
        <ecNumber evidence="4 5">6.3.2.9</ecNumber>
    </recommendedName>
    <alternativeName>
        <fullName evidence="4">D-glutamic acid-adding enzyme</fullName>
    </alternativeName>
    <alternativeName>
        <fullName evidence="4">UDP-N-acetylmuramoyl-L-alanyl-D-glutamate synthetase</fullName>
    </alternativeName>
</protein>
<comment type="pathway">
    <text evidence="4 5">Cell wall biogenesis; peptidoglycan biosynthesis.</text>
</comment>
<dbReference type="AlphaFoldDB" id="A0A975SNZ0"/>
<evidence type="ECO:0000256" key="4">
    <source>
        <dbReference type="HAMAP-Rule" id="MF_00639"/>
    </source>
</evidence>
<dbReference type="GO" id="GO:0005524">
    <property type="term" value="F:ATP binding"/>
    <property type="evidence" value="ECO:0007669"/>
    <property type="project" value="UniProtKB-UniRule"/>
</dbReference>
<keyword evidence="1 4" id="KW-0436">Ligase</keyword>
<dbReference type="EC" id="6.3.2.9" evidence="4 5"/>
<dbReference type="Proteomes" id="UP000683428">
    <property type="component" value="Chromosome"/>
</dbReference>
<dbReference type="NCBIfam" id="TIGR01087">
    <property type="entry name" value="murD"/>
    <property type="match status" value="1"/>
</dbReference>
<dbReference type="Pfam" id="PF08245">
    <property type="entry name" value="Mur_ligase_M"/>
    <property type="match status" value="1"/>
</dbReference>
<comment type="similarity">
    <text evidence="4">Belongs to the MurCDEF family.</text>
</comment>
<keyword evidence="4 5" id="KW-0961">Cell wall biogenesis/degradation</keyword>
<keyword evidence="3 4" id="KW-0067">ATP-binding</keyword>
<comment type="subcellular location">
    <subcellularLocation>
        <location evidence="4 5">Cytoplasm</location>
    </subcellularLocation>
</comment>
<dbReference type="HAMAP" id="MF_00639">
    <property type="entry name" value="MurD"/>
    <property type="match status" value="1"/>
</dbReference>
<dbReference type="Pfam" id="PF02875">
    <property type="entry name" value="Mur_ligase_C"/>
    <property type="match status" value="1"/>
</dbReference>
<evidence type="ECO:0000259" key="7">
    <source>
        <dbReference type="Pfam" id="PF08245"/>
    </source>
</evidence>
<dbReference type="GO" id="GO:0008764">
    <property type="term" value="F:UDP-N-acetylmuramoylalanine-D-glutamate ligase activity"/>
    <property type="evidence" value="ECO:0007669"/>
    <property type="project" value="UniProtKB-UniRule"/>
</dbReference>
<organism evidence="8 9">
    <name type="scientific">Azospira inquinata</name>
    <dbReference type="NCBI Taxonomy" id="2785627"/>
    <lineage>
        <taxon>Bacteria</taxon>
        <taxon>Pseudomonadati</taxon>
        <taxon>Pseudomonadota</taxon>
        <taxon>Betaproteobacteria</taxon>
        <taxon>Rhodocyclales</taxon>
        <taxon>Rhodocyclaceae</taxon>
        <taxon>Azospira</taxon>
    </lineage>
</organism>